<organism evidence="2 3">
    <name type="scientific">Pseudolycoriella hygida</name>
    <dbReference type="NCBI Taxonomy" id="35572"/>
    <lineage>
        <taxon>Eukaryota</taxon>
        <taxon>Metazoa</taxon>
        <taxon>Ecdysozoa</taxon>
        <taxon>Arthropoda</taxon>
        <taxon>Hexapoda</taxon>
        <taxon>Insecta</taxon>
        <taxon>Pterygota</taxon>
        <taxon>Neoptera</taxon>
        <taxon>Endopterygota</taxon>
        <taxon>Diptera</taxon>
        <taxon>Nematocera</taxon>
        <taxon>Sciaroidea</taxon>
        <taxon>Sciaridae</taxon>
        <taxon>Pseudolycoriella</taxon>
    </lineage>
</organism>
<gene>
    <name evidence="2" type="ORF">Bhyg_13332</name>
</gene>
<evidence type="ECO:0008006" key="4">
    <source>
        <dbReference type="Google" id="ProtNLM"/>
    </source>
</evidence>
<dbReference type="Proteomes" id="UP001151699">
    <property type="component" value="Chromosome C"/>
</dbReference>
<evidence type="ECO:0000313" key="2">
    <source>
        <dbReference type="EMBL" id="KAJ6634753.1"/>
    </source>
</evidence>
<keyword evidence="3" id="KW-1185">Reference proteome</keyword>
<name>A0A9Q0RWD3_9DIPT</name>
<dbReference type="InterPro" id="IPR031828">
    <property type="entry name" value="Myofilin"/>
</dbReference>
<comment type="caution">
    <text evidence="2">The sequence shown here is derived from an EMBL/GenBank/DDBJ whole genome shotgun (WGS) entry which is preliminary data.</text>
</comment>
<protein>
    <recommendedName>
        <fullName evidence="4">Myofilin</fullName>
    </recommendedName>
</protein>
<dbReference type="OrthoDB" id="6328862at2759"/>
<dbReference type="Pfam" id="PF15929">
    <property type="entry name" value="Myofilin"/>
    <property type="match status" value="1"/>
</dbReference>
<proteinExistence type="predicted"/>
<evidence type="ECO:0000313" key="3">
    <source>
        <dbReference type="Proteomes" id="UP001151699"/>
    </source>
</evidence>
<sequence length="302" mass="34461">MFKQHLEMIGRNETPSKKAKFWQSYIRSLKGSDDIRAHDAPKSRPTWRSEVSPTFRSIYDEPATASERITGVGYRYLPVHRDTYGYSPRAIYSHHYNRPTSSYENNRYDADKAWNEHLERMKEIERRYPSRYGLYLKDKPSAAVVPLEYEPEDKPIRSGPNDRSARATSVPPLSPSSLFAPNAPPQPSRGQRASSLAPLDSFLSEYEPNVPSLSPTPVKSGRWGPRDSEVAYDSEGNPIFRSGFEPYNSLSNLLNPNPNMPITAFTRDPFWYDLGDLKPFAARTPSFLYPARPVVPKDNKDQ</sequence>
<accession>A0A9Q0RWD3</accession>
<dbReference type="EMBL" id="WJQU01000004">
    <property type="protein sequence ID" value="KAJ6634753.1"/>
    <property type="molecule type" value="Genomic_DNA"/>
</dbReference>
<feature type="region of interest" description="Disordered" evidence="1">
    <location>
        <begin position="147"/>
        <end position="227"/>
    </location>
</feature>
<evidence type="ECO:0000256" key="1">
    <source>
        <dbReference type="SAM" id="MobiDB-lite"/>
    </source>
</evidence>
<dbReference type="AlphaFoldDB" id="A0A9Q0RWD3"/>
<reference evidence="2" key="1">
    <citation type="submission" date="2022-07" db="EMBL/GenBank/DDBJ databases">
        <authorList>
            <person name="Trinca V."/>
            <person name="Uliana J.V.C."/>
            <person name="Torres T.T."/>
            <person name="Ward R.J."/>
            <person name="Monesi N."/>
        </authorList>
    </citation>
    <scope>NUCLEOTIDE SEQUENCE</scope>
    <source>
        <strain evidence="2">HSMRA1968</strain>
        <tissue evidence="2">Whole embryos</tissue>
    </source>
</reference>